<reference evidence="1 2" key="2">
    <citation type="submission" date="2009-02" db="EMBL/GenBank/DDBJ databases">
        <title>Draft genome sequence of Holdemania filiformis DSM 12042.</title>
        <authorList>
            <person name="Sudarsanam P."/>
            <person name="Ley R."/>
            <person name="Guruge J."/>
            <person name="Turnbaugh P.J."/>
            <person name="Mahowald M."/>
            <person name="Liep D."/>
            <person name="Gordon J."/>
        </authorList>
    </citation>
    <scope>NUCLEOTIDE SEQUENCE [LARGE SCALE GENOMIC DNA]</scope>
    <source>
        <strain evidence="1 2">DSM 12042</strain>
    </source>
</reference>
<organism evidence="1 2">
    <name type="scientific">Holdemania filiformis DSM 12042</name>
    <dbReference type="NCBI Taxonomy" id="545696"/>
    <lineage>
        <taxon>Bacteria</taxon>
        <taxon>Bacillati</taxon>
        <taxon>Bacillota</taxon>
        <taxon>Erysipelotrichia</taxon>
        <taxon>Erysipelotrichales</taxon>
        <taxon>Erysipelotrichaceae</taxon>
        <taxon>Holdemania</taxon>
    </lineage>
</organism>
<accession>B9Y4R3</accession>
<dbReference type="HOGENOM" id="CLU_3062315_0_0_9"/>
<protein>
    <submittedName>
        <fullName evidence="1">Uncharacterized protein</fullName>
    </submittedName>
</protein>
<comment type="caution">
    <text evidence="1">The sequence shown here is derived from an EMBL/GenBank/DDBJ whole genome shotgun (WGS) entry which is preliminary data.</text>
</comment>
<dbReference type="Proteomes" id="UP000005950">
    <property type="component" value="Unassembled WGS sequence"/>
</dbReference>
<name>B9Y4R3_9FIRM</name>
<sequence length="53" mass="6329">MCRFIEDKILSSKRAPALIMMKKRSLLRYDFNLIFPVRKSGKSDSQWNCDRHP</sequence>
<evidence type="ECO:0000313" key="2">
    <source>
        <dbReference type="Proteomes" id="UP000005950"/>
    </source>
</evidence>
<dbReference type="STRING" id="545696.HOLDEFILI_00794"/>
<gene>
    <name evidence="1" type="ORF">HOLDEFILI_00794</name>
</gene>
<evidence type="ECO:0000313" key="1">
    <source>
        <dbReference type="EMBL" id="EEF69035.1"/>
    </source>
</evidence>
<proteinExistence type="predicted"/>
<dbReference type="EMBL" id="ACCF01000051">
    <property type="protein sequence ID" value="EEF69035.1"/>
    <property type="molecule type" value="Genomic_DNA"/>
</dbReference>
<reference evidence="1 2" key="1">
    <citation type="submission" date="2008-12" db="EMBL/GenBank/DDBJ databases">
        <authorList>
            <person name="Fulton L."/>
            <person name="Clifton S."/>
            <person name="Fulton B."/>
            <person name="Xu J."/>
            <person name="Minx P."/>
            <person name="Pepin K.H."/>
            <person name="Johnson M."/>
            <person name="Bhonagiri V."/>
            <person name="Nash W.E."/>
            <person name="Mardis E.R."/>
            <person name="Wilson R.K."/>
        </authorList>
    </citation>
    <scope>NUCLEOTIDE SEQUENCE [LARGE SCALE GENOMIC DNA]</scope>
    <source>
        <strain evidence="1 2">DSM 12042</strain>
    </source>
</reference>
<dbReference type="AlphaFoldDB" id="B9Y4R3"/>